<sequence length="131" mass="14535">MPIPPLPPVTFNFPKADEVLNASFFKSNRSIDFRWNRVPDATHYRFKLSDSSGRSIFTADIRADSAGQPVVSFKDIARLSPGTFSAEVVAQRRLSNGKVFQNGTAARLRFQIDIPKGRTVSTDETGVLYGK</sequence>
<dbReference type="EMBL" id="ACYH01000049">
    <property type="protein sequence ID" value="EEV19742.1"/>
    <property type="molecule type" value="Genomic_DNA"/>
</dbReference>
<organism evidence="1 2">
    <name type="scientific">Treponema vincentii ATCC 35580</name>
    <dbReference type="NCBI Taxonomy" id="596324"/>
    <lineage>
        <taxon>Bacteria</taxon>
        <taxon>Pseudomonadati</taxon>
        <taxon>Spirochaetota</taxon>
        <taxon>Spirochaetia</taxon>
        <taxon>Spirochaetales</taxon>
        <taxon>Treponemataceae</taxon>
        <taxon>Treponema</taxon>
    </lineage>
</organism>
<dbReference type="AlphaFoldDB" id="C8PS72"/>
<dbReference type="STRING" id="596324.TREVI0001_1236"/>
<evidence type="ECO:0000313" key="2">
    <source>
        <dbReference type="Proteomes" id="UP000004509"/>
    </source>
</evidence>
<accession>C8PS72</accession>
<name>C8PS72_9SPIR</name>
<reference evidence="1 2" key="1">
    <citation type="submission" date="2009-07" db="EMBL/GenBank/DDBJ databases">
        <authorList>
            <person name="Madupu R."/>
            <person name="Sebastian Y."/>
            <person name="Durkin A.S."/>
            <person name="Torralba M."/>
            <person name="Methe B."/>
            <person name="Sutton G.G."/>
            <person name="Strausberg R.L."/>
            <person name="Nelson K.E."/>
        </authorList>
    </citation>
    <scope>NUCLEOTIDE SEQUENCE [LARGE SCALE GENOMIC DNA]</scope>
    <source>
        <strain evidence="1 2">ATCC 35580</strain>
    </source>
</reference>
<evidence type="ECO:0000313" key="1">
    <source>
        <dbReference type="EMBL" id="EEV19742.1"/>
    </source>
</evidence>
<dbReference type="Proteomes" id="UP000004509">
    <property type="component" value="Unassembled WGS sequence"/>
</dbReference>
<comment type="caution">
    <text evidence="1">The sequence shown here is derived from an EMBL/GenBank/DDBJ whole genome shotgun (WGS) entry which is preliminary data.</text>
</comment>
<gene>
    <name evidence="1" type="ORF">TREVI0001_1236</name>
</gene>
<protein>
    <submittedName>
        <fullName evidence="1">Uncharacterized protein</fullName>
    </submittedName>
</protein>
<proteinExistence type="predicted"/>
<dbReference type="eggNOG" id="COG4254">
    <property type="taxonomic scope" value="Bacteria"/>
</dbReference>